<feature type="transmembrane region" description="Helical" evidence="9">
    <location>
        <begin position="261"/>
        <end position="278"/>
    </location>
</feature>
<dbReference type="EMBL" id="PDNA01000083">
    <property type="protein sequence ID" value="PGH15377.1"/>
    <property type="molecule type" value="Genomic_DNA"/>
</dbReference>
<name>A0A2B7Y3X7_POLH7</name>
<dbReference type="OrthoDB" id="10021397at2759"/>
<accession>A0A2B7Y3X7</accession>
<evidence type="ECO:0000256" key="5">
    <source>
        <dbReference type="ARBA" id="ARBA00022989"/>
    </source>
</evidence>
<keyword evidence="12" id="KW-1185">Reference proteome</keyword>
<dbReference type="PROSITE" id="PS00216">
    <property type="entry name" value="SUGAR_TRANSPORT_1"/>
    <property type="match status" value="1"/>
</dbReference>
<organism evidence="11 12">
    <name type="scientific">Polytolypa hystricis (strain UAMH7299)</name>
    <dbReference type="NCBI Taxonomy" id="1447883"/>
    <lineage>
        <taxon>Eukaryota</taxon>
        <taxon>Fungi</taxon>
        <taxon>Dikarya</taxon>
        <taxon>Ascomycota</taxon>
        <taxon>Pezizomycotina</taxon>
        <taxon>Eurotiomycetes</taxon>
        <taxon>Eurotiomycetidae</taxon>
        <taxon>Onygenales</taxon>
        <taxon>Onygenales incertae sedis</taxon>
        <taxon>Polytolypa</taxon>
    </lineage>
</organism>
<dbReference type="Proteomes" id="UP000224634">
    <property type="component" value="Unassembled WGS sequence"/>
</dbReference>
<keyword evidence="6 9" id="KW-0472">Membrane</keyword>
<reference evidence="11 12" key="1">
    <citation type="submission" date="2017-10" db="EMBL/GenBank/DDBJ databases">
        <title>Comparative genomics in systemic dimorphic fungi from Ajellomycetaceae.</title>
        <authorList>
            <person name="Munoz J.F."/>
            <person name="Mcewen J.G."/>
            <person name="Clay O.K."/>
            <person name="Cuomo C.A."/>
        </authorList>
    </citation>
    <scope>NUCLEOTIDE SEQUENCE [LARGE SCALE GENOMIC DNA]</scope>
    <source>
        <strain evidence="11 12">UAMH7299</strain>
    </source>
</reference>
<dbReference type="PANTHER" id="PTHR23501">
    <property type="entry name" value="MAJOR FACILITATOR SUPERFAMILY"/>
    <property type="match status" value="1"/>
</dbReference>
<dbReference type="InterPro" id="IPR005829">
    <property type="entry name" value="Sugar_transporter_CS"/>
</dbReference>
<keyword evidence="5 9" id="KW-1133">Transmembrane helix</keyword>
<evidence type="ECO:0000256" key="3">
    <source>
        <dbReference type="ARBA" id="ARBA00022448"/>
    </source>
</evidence>
<evidence type="ECO:0000256" key="6">
    <source>
        <dbReference type="ARBA" id="ARBA00023136"/>
    </source>
</evidence>
<dbReference type="InterPro" id="IPR011701">
    <property type="entry name" value="MFS"/>
</dbReference>
<feature type="transmembrane region" description="Helical" evidence="9">
    <location>
        <begin position="391"/>
        <end position="416"/>
    </location>
</feature>
<comment type="subcellular location">
    <subcellularLocation>
        <location evidence="1">Membrane</location>
        <topology evidence="1">Multi-pass membrane protein</topology>
    </subcellularLocation>
</comment>
<feature type="transmembrane region" description="Helical" evidence="9">
    <location>
        <begin position="103"/>
        <end position="122"/>
    </location>
</feature>
<feature type="domain" description="Major facilitator superfamily (MFS) profile" evidence="10">
    <location>
        <begin position="40"/>
        <end position="529"/>
    </location>
</feature>
<dbReference type="Gene3D" id="1.20.1250.20">
    <property type="entry name" value="MFS general substrate transporter like domains"/>
    <property type="match status" value="1"/>
</dbReference>
<dbReference type="InterPro" id="IPR036259">
    <property type="entry name" value="MFS_trans_sf"/>
</dbReference>
<dbReference type="SUPFAM" id="SSF103473">
    <property type="entry name" value="MFS general substrate transporter"/>
    <property type="match status" value="1"/>
</dbReference>
<evidence type="ECO:0000313" key="11">
    <source>
        <dbReference type="EMBL" id="PGH15377.1"/>
    </source>
</evidence>
<evidence type="ECO:0000313" key="12">
    <source>
        <dbReference type="Proteomes" id="UP000224634"/>
    </source>
</evidence>
<keyword evidence="4 9" id="KW-0812">Transmembrane</keyword>
<comment type="similarity">
    <text evidence="2">Belongs to the major facilitator superfamily.</text>
</comment>
<feature type="transmembrane region" description="Helical" evidence="9">
    <location>
        <begin position="366"/>
        <end position="385"/>
    </location>
</feature>
<dbReference type="PRINTS" id="PR01036">
    <property type="entry name" value="TCRTETB"/>
</dbReference>
<evidence type="ECO:0000256" key="9">
    <source>
        <dbReference type="SAM" id="Phobius"/>
    </source>
</evidence>
<feature type="transmembrane region" description="Helical" evidence="9">
    <location>
        <begin position="339"/>
        <end position="359"/>
    </location>
</feature>
<dbReference type="GO" id="GO:0005886">
    <property type="term" value="C:plasma membrane"/>
    <property type="evidence" value="ECO:0007669"/>
    <property type="project" value="TreeGrafter"/>
</dbReference>
<feature type="transmembrane region" description="Helical" evidence="9">
    <location>
        <begin position="162"/>
        <end position="184"/>
    </location>
</feature>
<proteinExistence type="inferred from homology"/>
<evidence type="ECO:0000259" key="10">
    <source>
        <dbReference type="PROSITE" id="PS50850"/>
    </source>
</evidence>
<evidence type="ECO:0000256" key="2">
    <source>
        <dbReference type="ARBA" id="ARBA00008335"/>
    </source>
</evidence>
<dbReference type="GO" id="GO:0022857">
    <property type="term" value="F:transmembrane transporter activity"/>
    <property type="evidence" value="ECO:0007669"/>
    <property type="project" value="InterPro"/>
</dbReference>
<protein>
    <recommendedName>
        <fullName evidence="10">Major facilitator superfamily (MFS) profile domain-containing protein</fullName>
    </recommendedName>
</protein>
<evidence type="ECO:0000256" key="8">
    <source>
        <dbReference type="SAM" id="MobiDB-lite"/>
    </source>
</evidence>
<feature type="transmembrane region" description="Helical" evidence="9">
    <location>
        <begin position="428"/>
        <end position="451"/>
    </location>
</feature>
<feature type="transmembrane region" description="Helical" evidence="9">
    <location>
        <begin position="190"/>
        <end position="209"/>
    </location>
</feature>
<feature type="transmembrane region" description="Helical" evidence="9">
    <location>
        <begin position="128"/>
        <end position="150"/>
    </location>
</feature>
<keyword evidence="3" id="KW-0813">Transport</keyword>
<evidence type="ECO:0000256" key="1">
    <source>
        <dbReference type="ARBA" id="ARBA00004141"/>
    </source>
</evidence>
<feature type="transmembrane region" description="Helical" evidence="9">
    <location>
        <begin position="299"/>
        <end position="319"/>
    </location>
</feature>
<evidence type="ECO:0000256" key="7">
    <source>
        <dbReference type="ARBA" id="ARBA00023180"/>
    </source>
</evidence>
<comment type="caution">
    <text evidence="11">The sequence shown here is derived from an EMBL/GenBank/DDBJ whole genome shotgun (WGS) entry which is preliminary data.</text>
</comment>
<dbReference type="Pfam" id="PF07690">
    <property type="entry name" value="MFS_1"/>
    <property type="match status" value="1"/>
</dbReference>
<dbReference type="AlphaFoldDB" id="A0A2B7Y3X7"/>
<dbReference type="InterPro" id="IPR020846">
    <property type="entry name" value="MFS_dom"/>
</dbReference>
<evidence type="ECO:0000256" key="4">
    <source>
        <dbReference type="ARBA" id="ARBA00022692"/>
    </source>
</evidence>
<feature type="transmembrane region" description="Helical" evidence="9">
    <location>
        <begin position="37"/>
        <end position="62"/>
    </location>
</feature>
<sequence length="545" mass="58465">MEENSASDIPPSEEKHEFSAVAASTSPPPGPRRDWKFWIVFPTLCLSGFAVTMEGSIVVTALPTISRALHTNQYAWIVNTYTFAATIFQPLTGWLADIAGRKSVMLGSIVLFAVGSAVAGAANNFVTIVVGRLIQGVGGGAVPLVAEIIISDMVELSERPKMLGMVMATSCLGLLLGPIFGGVIVDNTTWRWIFWLNLPLSGVSILCLLPIKQQRTANKGVKAAIKEFDWVGNFLLPASTVSLLLPLTMGGRLYDWSSFRVILPLVLGVCGLLAFGFYERFYCKHPLIPLHLLRNWSHFSLQSQSFIQSMLLMWINYFLTVYFQAVLAESPQKAGFNLMPTIVGMVVFSIVGGVAMSALKAPLSVLINIVAFSLMSIGLGVFTTLDAGSGTVVHAVLQIAVAAGNGLLLATILPAVQGHFPESDIGPVTALFNFIRSIALVWGVTIPSIIFDETVNKNISRVPTDVAGLLVNGGAYARASQDFITSFSGTTKEQIVGLYTQALRGTWWGAMSFGLLGLALVSLQRPKGAHPLAVTEGQEGKEDSS</sequence>
<keyword evidence="7" id="KW-0325">Glycoprotein</keyword>
<feature type="transmembrane region" description="Helical" evidence="9">
    <location>
        <begin position="74"/>
        <end position="96"/>
    </location>
</feature>
<dbReference type="PANTHER" id="PTHR23501:SF187">
    <property type="entry name" value="MAJOR FACILITATOR SUPERFAMILY (MFS) PROFILE DOMAIN-CONTAINING PROTEIN"/>
    <property type="match status" value="1"/>
</dbReference>
<gene>
    <name evidence="11" type="ORF">AJ80_05561</name>
</gene>
<dbReference type="PROSITE" id="PS50850">
    <property type="entry name" value="MFS"/>
    <property type="match status" value="1"/>
</dbReference>
<feature type="region of interest" description="Disordered" evidence="8">
    <location>
        <begin position="1"/>
        <end position="29"/>
    </location>
</feature>